<keyword evidence="7 8" id="KW-0472">Membrane</keyword>
<evidence type="ECO:0000313" key="9">
    <source>
        <dbReference type="EMBL" id="CAH2254908.1"/>
    </source>
</evidence>
<evidence type="ECO:0000256" key="6">
    <source>
        <dbReference type="ARBA" id="ARBA00022989"/>
    </source>
</evidence>
<keyword evidence="5" id="KW-0256">Endoplasmic reticulum</keyword>
<dbReference type="EMBL" id="OW240913">
    <property type="protein sequence ID" value="CAH2254908.1"/>
    <property type="molecule type" value="Genomic_DNA"/>
</dbReference>
<evidence type="ECO:0000256" key="3">
    <source>
        <dbReference type="ARBA" id="ARBA00022502"/>
    </source>
</evidence>
<keyword evidence="3" id="KW-0337">GPI-anchor biosynthesis</keyword>
<accession>A0AAD1RJW2</accession>
<organism evidence="9 10">
    <name type="scientific">Pelobates cultripes</name>
    <name type="common">Western spadefoot toad</name>
    <dbReference type="NCBI Taxonomy" id="61616"/>
    <lineage>
        <taxon>Eukaryota</taxon>
        <taxon>Metazoa</taxon>
        <taxon>Chordata</taxon>
        <taxon>Craniata</taxon>
        <taxon>Vertebrata</taxon>
        <taxon>Euteleostomi</taxon>
        <taxon>Amphibia</taxon>
        <taxon>Batrachia</taxon>
        <taxon>Anura</taxon>
        <taxon>Pelobatoidea</taxon>
        <taxon>Pelobatidae</taxon>
        <taxon>Pelobates</taxon>
    </lineage>
</organism>
<feature type="transmembrane region" description="Helical" evidence="8">
    <location>
        <begin position="113"/>
        <end position="132"/>
    </location>
</feature>
<evidence type="ECO:0000256" key="4">
    <source>
        <dbReference type="ARBA" id="ARBA00022692"/>
    </source>
</evidence>
<sequence length="219" mass="24738">MDETELRRMSVGHGFGVLAVVLSLCIPPLFLDDFSLLGTHVMWLCVCSAFVIAVNIILLLTLKPNPSYKRTSFGSKVNKFSKSCIYFFISCLVFHAVVFLYGAPLLESVPETFMFSVLLSSFITSRCLFILGPNFHAWVRVFSRDGAMCVWDHSLQITTLGSVLGAWFGAFPIPLDWERPWQVWPISCSLGATMGYAAGLLFGPLWIYWNRKKLTYKNR</sequence>
<dbReference type="Proteomes" id="UP001295444">
    <property type="component" value="Chromosome 02"/>
</dbReference>
<dbReference type="AlphaFoldDB" id="A0AAD1RJW2"/>
<feature type="transmembrane region" description="Helical" evidence="8">
    <location>
        <begin position="83"/>
        <end position="101"/>
    </location>
</feature>
<dbReference type="Pfam" id="PF06699">
    <property type="entry name" value="PIG-F"/>
    <property type="match status" value="1"/>
</dbReference>
<evidence type="ECO:0000256" key="1">
    <source>
        <dbReference type="ARBA" id="ARBA00004477"/>
    </source>
</evidence>
<keyword evidence="6 8" id="KW-1133">Transmembrane helix</keyword>
<evidence type="ECO:0000313" key="10">
    <source>
        <dbReference type="Proteomes" id="UP001295444"/>
    </source>
</evidence>
<dbReference type="GO" id="GO:0006506">
    <property type="term" value="P:GPI anchor biosynthetic process"/>
    <property type="evidence" value="ECO:0007669"/>
    <property type="project" value="UniProtKB-KW"/>
</dbReference>
<dbReference type="GO" id="GO:0005789">
    <property type="term" value="C:endoplasmic reticulum membrane"/>
    <property type="evidence" value="ECO:0007669"/>
    <property type="project" value="UniProtKB-SubCell"/>
</dbReference>
<reference evidence="9" key="1">
    <citation type="submission" date="2022-03" db="EMBL/GenBank/DDBJ databases">
        <authorList>
            <person name="Alioto T."/>
            <person name="Alioto T."/>
            <person name="Gomez Garrido J."/>
        </authorList>
    </citation>
    <scope>NUCLEOTIDE SEQUENCE</scope>
</reference>
<name>A0AAD1RJW2_PELCU</name>
<feature type="transmembrane region" description="Helical" evidence="8">
    <location>
        <begin position="41"/>
        <end position="62"/>
    </location>
</feature>
<feature type="transmembrane region" description="Helical" evidence="8">
    <location>
        <begin position="183"/>
        <end position="209"/>
    </location>
</feature>
<keyword evidence="10" id="KW-1185">Reference proteome</keyword>
<evidence type="ECO:0000256" key="5">
    <source>
        <dbReference type="ARBA" id="ARBA00022824"/>
    </source>
</evidence>
<feature type="transmembrane region" description="Helical" evidence="8">
    <location>
        <begin position="12"/>
        <end position="29"/>
    </location>
</feature>
<comment type="pathway">
    <text evidence="2">Glycolipid biosynthesis; glycosylphosphatidylinositol-anchor biosynthesis.</text>
</comment>
<evidence type="ECO:0000256" key="8">
    <source>
        <dbReference type="SAM" id="Phobius"/>
    </source>
</evidence>
<gene>
    <name evidence="9" type="ORF">PECUL_23A060780</name>
</gene>
<proteinExistence type="predicted"/>
<dbReference type="InterPro" id="IPR009580">
    <property type="entry name" value="GPI_biosynthesis_protein_Pig-F"/>
</dbReference>
<comment type="subcellular location">
    <subcellularLocation>
        <location evidence="1">Endoplasmic reticulum membrane</location>
        <topology evidence="1">Multi-pass membrane protein</topology>
    </subcellularLocation>
</comment>
<protein>
    <submittedName>
        <fullName evidence="9">Phosphatidylinositol-glycan biosynthesis class F</fullName>
    </submittedName>
</protein>
<evidence type="ECO:0000256" key="7">
    <source>
        <dbReference type="ARBA" id="ARBA00023136"/>
    </source>
</evidence>
<feature type="transmembrane region" description="Helical" evidence="8">
    <location>
        <begin position="153"/>
        <end position="171"/>
    </location>
</feature>
<evidence type="ECO:0000256" key="2">
    <source>
        <dbReference type="ARBA" id="ARBA00004687"/>
    </source>
</evidence>
<keyword evidence="4 8" id="KW-0812">Transmembrane</keyword>